<dbReference type="PANTHER" id="PTHR48051:SF1">
    <property type="entry name" value="RAS SUPPRESSOR PROTEIN 1"/>
    <property type="match status" value="1"/>
</dbReference>
<keyword evidence="1" id="KW-0433">Leucine-rich repeat</keyword>
<accession>A0A9E6NVX1</accession>
<proteinExistence type="predicted"/>
<sequence>MPVKPPRGGSTRVDTEVYTHSNRNPDKDFSPAGTPGRDGTASSVRVDDSKLRSTSLGDDAGRDTILRTPMVEGRPQPRPAETLLFKYRSLEHYRLESATGLPDADSEGFRVHRNRQYVEVPDGGIVLVGVDLDTGLYRARLPSELLPSGPWLLRDIESGIWHPHSDFNARTNPLTDANLQAFRTGVDVSGAEPGSDGVIRHDGKLYVAINEQAYQVMQDLDASRPEYKTWRLVHPEDPVATDSANIYRASRSGETLAITRNERNTWVCILTGLRGGADGNAPADANPFNFHRPWLTGAAPSGGQAPVVVAATRAQVKRYFADVTDQHADDFIALFGEAADAEVELKRLQLEFPQLNREVTAWEAGYKGKDDAERSRRLAIGAKIRRLYKWQGESSEKVYREGRLVGFKLELDLGSRGNLALPGFSIRLESIVSLRLEGSPSRSLENLFSMFSHIESLDVRGFRGKSQELFAEINKLPALSVLMMQDSRLLLPANSEHFTRLTRLQELSLTNCSIWPTLSVQGMTELRVLRARSCDLLFVPLGLGDAPAASRLQVLDLYHNPELRHAPDVTHMSDLRILDLSYTDISAPPLGLGLQNGPSRLEILNLSQTPLAIAPSLQGMTALLEVDLSRTRINSFPDGVTPEIPRTRLDLANSLIRSIPETVELRTELDLTGALISDPASFRRLIAARRQTGKDFWLGKSSHDLVIDHWMRNIPQAQHAAKIALWGSLTHQTNIAMMKKIRDLIRTPEFLVERALLQRRVWSFLEHFEKASMGEQETLREIAFAEPSPGRMLERLEEETRKFDPTAQHQPLHHLPKRPRFD</sequence>
<reference evidence="4 5" key="1">
    <citation type="journal article" date="2020" name="Microorganisms">
        <title>Reliable Identification of Environmental Pseudomonas Isolates Using the rpoD Gene.</title>
        <authorList>
            <consortium name="The Broad Institute Genome Sequencing Platform"/>
            <person name="Girard L."/>
            <person name="Lood C."/>
            <person name="Rokni-Zadeh H."/>
            <person name="van Noort V."/>
            <person name="Lavigne R."/>
            <person name="De Mot R."/>
        </authorList>
    </citation>
    <scope>NUCLEOTIDE SEQUENCE [LARGE SCALE GENOMIC DNA]</scope>
    <source>
        <strain evidence="4 5">SWRI65</strain>
    </source>
</reference>
<dbReference type="GO" id="GO:0005737">
    <property type="term" value="C:cytoplasm"/>
    <property type="evidence" value="ECO:0007669"/>
    <property type="project" value="TreeGrafter"/>
</dbReference>
<evidence type="ECO:0000256" key="2">
    <source>
        <dbReference type="ARBA" id="ARBA00022737"/>
    </source>
</evidence>
<keyword evidence="2" id="KW-0677">Repeat</keyword>
<dbReference type="PANTHER" id="PTHR48051">
    <property type="match status" value="1"/>
</dbReference>
<evidence type="ECO:0000313" key="4">
    <source>
        <dbReference type="EMBL" id="QXI15402.1"/>
    </source>
</evidence>
<feature type="compositionally biased region" description="Basic and acidic residues" evidence="3">
    <location>
        <begin position="13"/>
        <end position="29"/>
    </location>
</feature>
<name>A0A9E6NVX1_9PSED</name>
<dbReference type="Proteomes" id="UP000631521">
    <property type="component" value="Chromosome"/>
</dbReference>
<gene>
    <name evidence="4" type="ORF">HU739_015890</name>
</gene>
<protein>
    <submittedName>
        <fullName evidence="4">Leucine-rich repeat domain-containing protein</fullName>
    </submittedName>
</protein>
<keyword evidence="5" id="KW-1185">Reference proteome</keyword>
<feature type="compositionally biased region" description="Basic residues" evidence="3">
    <location>
        <begin position="811"/>
        <end position="822"/>
    </location>
</feature>
<evidence type="ECO:0000313" key="5">
    <source>
        <dbReference type="Proteomes" id="UP000631521"/>
    </source>
</evidence>
<dbReference type="KEGG" id="phv:HU739_015890"/>
<dbReference type="InterPro" id="IPR032675">
    <property type="entry name" value="LRR_dom_sf"/>
</dbReference>
<dbReference type="RefSeq" id="WP_186552133.1">
    <property type="nucleotide sequence ID" value="NZ_CP077091.1"/>
</dbReference>
<reference evidence="4 5" key="2">
    <citation type="journal article" date="2021" name="Microorganisms">
        <title>The Ever-Expanding Pseudomonas Genus: Description of 43 New Species and Partition of the Pseudomonas putida Group.</title>
        <authorList>
            <person name="Girard L."/>
            <person name="Lood C."/>
            <person name="Hofte M."/>
            <person name="Vandamme P."/>
            <person name="Rokni-Zadeh H."/>
            <person name="van Noort V."/>
            <person name="Lavigne R."/>
            <person name="De Mot R."/>
        </authorList>
    </citation>
    <scope>NUCLEOTIDE SEQUENCE [LARGE SCALE GENOMIC DNA]</scope>
    <source>
        <strain evidence="4 5">SWRI65</strain>
    </source>
</reference>
<feature type="region of interest" description="Disordered" evidence="3">
    <location>
        <begin position="796"/>
        <end position="822"/>
    </location>
</feature>
<evidence type="ECO:0000256" key="3">
    <source>
        <dbReference type="SAM" id="MobiDB-lite"/>
    </source>
</evidence>
<organism evidence="4 5">
    <name type="scientific">Pseudomonas hamedanensis</name>
    <dbReference type="NCBI Taxonomy" id="2745504"/>
    <lineage>
        <taxon>Bacteria</taxon>
        <taxon>Pseudomonadati</taxon>
        <taxon>Pseudomonadota</taxon>
        <taxon>Gammaproteobacteria</taxon>
        <taxon>Pseudomonadales</taxon>
        <taxon>Pseudomonadaceae</taxon>
        <taxon>Pseudomonas</taxon>
    </lineage>
</organism>
<dbReference type="EMBL" id="CP077091">
    <property type="protein sequence ID" value="QXI15402.1"/>
    <property type="molecule type" value="Genomic_DNA"/>
</dbReference>
<dbReference type="AlphaFoldDB" id="A0A9E6NVX1"/>
<dbReference type="InterPro" id="IPR050216">
    <property type="entry name" value="LRR_domain-containing"/>
</dbReference>
<evidence type="ECO:0000256" key="1">
    <source>
        <dbReference type="ARBA" id="ARBA00022614"/>
    </source>
</evidence>
<feature type="region of interest" description="Disordered" evidence="3">
    <location>
        <begin position="1"/>
        <end position="62"/>
    </location>
</feature>
<dbReference type="SUPFAM" id="SSF52058">
    <property type="entry name" value="L domain-like"/>
    <property type="match status" value="1"/>
</dbReference>
<dbReference type="Gene3D" id="3.80.10.10">
    <property type="entry name" value="Ribonuclease Inhibitor"/>
    <property type="match status" value="1"/>
</dbReference>